<gene>
    <name evidence="2" type="ORF">DY218_20805</name>
</gene>
<dbReference type="Proteomes" id="UP000263094">
    <property type="component" value="Unassembled WGS sequence"/>
</dbReference>
<reference evidence="2 3" key="1">
    <citation type="submission" date="2018-08" db="EMBL/GenBank/DDBJ databases">
        <title>Isolation, diversity and antifungal activity of Actinobacteria from wheat.</title>
        <authorList>
            <person name="Han C."/>
        </authorList>
    </citation>
    <scope>NUCLEOTIDE SEQUENCE [LARGE SCALE GENOMIC DNA]</scope>
    <source>
        <strain evidence="2 3">NEAU-YY421</strain>
    </source>
</reference>
<feature type="compositionally biased region" description="Polar residues" evidence="1">
    <location>
        <begin position="1"/>
        <end position="11"/>
    </location>
</feature>
<dbReference type="EMBL" id="QUAK01000113">
    <property type="protein sequence ID" value="RFU84748.1"/>
    <property type="molecule type" value="Genomic_DNA"/>
</dbReference>
<comment type="caution">
    <text evidence="2">The sequence shown here is derived from an EMBL/GenBank/DDBJ whole genome shotgun (WGS) entry which is preliminary data.</text>
</comment>
<organism evidence="2 3">
    <name type="scientific">Streptomyces triticagri</name>
    <dbReference type="NCBI Taxonomy" id="2293568"/>
    <lineage>
        <taxon>Bacteria</taxon>
        <taxon>Bacillati</taxon>
        <taxon>Actinomycetota</taxon>
        <taxon>Actinomycetes</taxon>
        <taxon>Kitasatosporales</taxon>
        <taxon>Streptomycetaceae</taxon>
        <taxon>Streptomyces</taxon>
    </lineage>
</organism>
<name>A0A372M1F3_9ACTN</name>
<keyword evidence="3" id="KW-1185">Reference proteome</keyword>
<proteinExistence type="predicted"/>
<protein>
    <submittedName>
        <fullName evidence="2">Uncharacterized protein</fullName>
    </submittedName>
</protein>
<feature type="region of interest" description="Disordered" evidence="1">
    <location>
        <begin position="1"/>
        <end position="96"/>
    </location>
</feature>
<feature type="compositionally biased region" description="Low complexity" evidence="1">
    <location>
        <begin position="61"/>
        <end position="86"/>
    </location>
</feature>
<evidence type="ECO:0000313" key="3">
    <source>
        <dbReference type="Proteomes" id="UP000263094"/>
    </source>
</evidence>
<dbReference type="AlphaFoldDB" id="A0A372M1F3"/>
<accession>A0A372M1F3</accession>
<evidence type="ECO:0000313" key="2">
    <source>
        <dbReference type="EMBL" id="RFU84748.1"/>
    </source>
</evidence>
<evidence type="ECO:0000256" key="1">
    <source>
        <dbReference type="SAM" id="MobiDB-lite"/>
    </source>
</evidence>
<sequence>MPSGSASTAQPVPSGLRRSSRKVAPSDSRRSTSSSRVVSGRRHRCSRFLPAFASGTSLKCSAGPPGSSSTSVSSSPGRSSASIGRPVTRLQNSASR</sequence>